<keyword evidence="4" id="KW-1185">Reference proteome</keyword>
<feature type="compositionally biased region" description="Low complexity" evidence="2">
    <location>
        <begin position="202"/>
        <end position="215"/>
    </location>
</feature>
<evidence type="ECO:0000256" key="1">
    <source>
        <dbReference type="ARBA" id="ARBA00007189"/>
    </source>
</evidence>
<reference evidence="3 4" key="1">
    <citation type="submission" date="2018-11" db="EMBL/GenBank/DDBJ databases">
        <title>Genome sequencing of Lautropia sp. KCOM 2505 (= ChDC F240).</title>
        <authorList>
            <person name="Kook J.-K."/>
            <person name="Park S.-N."/>
            <person name="Lim Y.K."/>
        </authorList>
    </citation>
    <scope>NUCLEOTIDE SEQUENCE [LARGE SCALE GENOMIC DNA]</scope>
    <source>
        <strain evidence="3 4">KCOM 2505</strain>
    </source>
</reference>
<feature type="region of interest" description="Disordered" evidence="2">
    <location>
        <begin position="1"/>
        <end position="140"/>
    </location>
</feature>
<dbReference type="OrthoDB" id="5296275at2"/>
<sequence length="232" mass="23509">MQRLQTLLRSLRNPAGSHVAVFGAPQGTQGSGGDAAGAASGQSPGVSVGSPAARSPERGSEGPAGHPAEEEGDTSGASSGLQEAVQPAGRQAALSARVLSPAQGAPSAQAAPSTARPEGALSPTDAAHDADSSQAEDDFIDPPDLEERLVEADLVICQTGCLSHQAYWRVQDHCRRHNKPCVLVAEPDALRIIRIHQRGETAPSGEPAQAPAAAGADREAVALSDGQTVSGD</sequence>
<protein>
    <submittedName>
        <fullName evidence="3">DUF2325 domain-containing protein</fullName>
    </submittedName>
</protein>
<dbReference type="EMBL" id="RRUE01000001">
    <property type="protein sequence ID" value="RRN46052.1"/>
    <property type="molecule type" value="Genomic_DNA"/>
</dbReference>
<evidence type="ECO:0000256" key="2">
    <source>
        <dbReference type="SAM" id="MobiDB-lite"/>
    </source>
</evidence>
<feature type="region of interest" description="Disordered" evidence="2">
    <location>
        <begin position="200"/>
        <end position="232"/>
    </location>
</feature>
<accession>A0A3R8MTF5</accession>
<dbReference type="Pfam" id="PF10087">
    <property type="entry name" value="DUF2325"/>
    <property type="match status" value="1"/>
</dbReference>
<dbReference type="InterPro" id="IPR016772">
    <property type="entry name" value="UCP020408"/>
</dbReference>
<name>A0A3R8MTF5_9BURK</name>
<feature type="compositionally biased region" description="Low complexity" evidence="2">
    <location>
        <begin position="100"/>
        <end position="115"/>
    </location>
</feature>
<feature type="compositionally biased region" description="Low complexity" evidence="2">
    <location>
        <begin position="36"/>
        <end position="52"/>
    </location>
</feature>
<proteinExistence type="inferred from homology"/>
<dbReference type="Proteomes" id="UP000270261">
    <property type="component" value="Unassembled WGS sequence"/>
</dbReference>
<evidence type="ECO:0000313" key="4">
    <source>
        <dbReference type="Proteomes" id="UP000270261"/>
    </source>
</evidence>
<comment type="caution">
    <text evidence="3">The sequence shown here is derived from an EMBL/GenBank/DDBJ whole genome shotgun (WGS) entry which is preliminary data.</text>
</comment>
<gene>
    <name evidence="3" type="ORF">EHV23_02995</name>
</gene>
<organism evidence="3 4">
    <name type="scientific">Lautropia dentalis</name>
    <dbReference type="NCBI Taxonomy" id="2490857"/>
    <lineage>
        <taxon>Bacteria</taxon>
        <taxon>Pseudomonadati</taxon>
        <taxon>Pseudomonadota</taxon>
        <taxon>Betaproteobacteria</taxon>
        <taxon>Burkholderiales</taxon>
        <taxon>Burkholderiaceae</taxon>
        <taxon>Lautropia</taxon>
    </lineage>
</organism>
<comment type="similarity">
    <text evidence="1">Belongs to the UPF0751 family.</text>
</comment>
<evidence type="ECO:0000313" key="3">
    <source>
        <dbReference type="EMBL" id="RRN46052.1"/>
    </source>
</evidence>
<dbReference type="AlphaFoldDB" id="A0A3R8MTF5"/>